<reference evidence="2" key="1">
    <citation type="submission" date="2014-09" db="EMBL/GenBank/DDBJ databases">
        <authorList>
            <person name="Magalhaes I.L.F."/>
            <person name="Oliveira U."/>
            <person name="Santos F.R."/>
            <person name="Vidigal T.H.D.A."/>
            <person name="Brescovit A.D."/>
            <person name="Santos A.J."/>
        </authorList>
    </citation>
    <scope>NUCLEOTIDE SEQUENCE</scope>
    <source>
        <tissue evidence="2">Shoot tissue taken approximately 20 cm above the soil surface</tissue>
    </source>
</reference>
<feature type="region of interest" description="Disordered" evidence="1">
    <location>
        <begin position="1"/>
        <end position="43"/>
    </location>
</feature>
<sequence>MVLHARASPVAVSSHRRVTPNSPRPSSAPSRYRRAKSGSPAPAPRMGACFLLPFLLFFRSLPVVAASSLLLSWEQHGPSWPVTGRTAAPPRPRRSIFSLVAAMAE</sequence>
<proteinExistence type="predicted"/>
<dbReference type="EMBL" id="GBRH01240796">
    <property type="protein sequence ID" value="JAD57099.1"/>
    <property type="molecule type" value="Transcribed_RNA"/>
</dbReference>
<feature type="compositionally biased region" description="Low complexity" evidence="1">
    <location>
        <begin position="20"/>
        <end position="30"/>
    </location>
</feature>
<evidence type="ECO:0000256" key="1">
    <source>
        <dbReference type="SAM" id="MobiDB-lite"/>
    </source>
</evidence>
<organism evidence="2">
    <name type="scientific">Arundo donax</name>
    <name type="common">Giant reed</name>
    <name type="synonym">Donax arundinaceus</name>
    <dbReference type="NCBI Taxonomy" id="35708"/>
    <lineage>
        <taxon>Eukaryota</taxon>
        <taxon>Viridiplantae</taxon>
        <taxon>Streptophyta</taxon>
        <taxon>Embryophyta</taxon>
        <taxon>Tracheophyta</taxon>
        <taxon>Spermatophyta</taxon>
        <taxon>Magnoliopsida</taxon>
        <taxon>Liliopsida</taxon>
        <taxon>Poales</taxon>
        <taxon>Poaceae</taxon>
        <taxon>PACMAD clade</taxon>
        <taxon>Arundinoideae</taxon>
        <taxon>Arundineae</taxon>
        <taxon>Arundo</taxon>
    </lineage>
</organism>
<accession>A0A0A9AZH7</accession>
<dbReference type="AlphaFoldDB" id="A0A0A9AZH7"/>
<name>A0A0A9AZH7_ARUDO</name>
<evidence type="ECO:0000313" key="2">
    <source>
        <dbReference type="EMBL" id="JAD57099.1"/>
    </source>
</evidence>
<protein>
    <submittedName>
        <fullName evidence="2">Uncharacterized protein</fullName>
    </submittedName>
</protein>
<reference evidence="2" key="2">
    <citation type="journal article" date="2015" name="Data Brief">
        <title>Shoot transcriptome of the giant reed, Arundo donax.</title>
        <authorList>
            <person name="Barrero R.A."/>
            <person name="Guerrero F.D."/>
            <person name="Moolhuijzen P."/>
            <person name="Goolsby J.A."/>
            <person name="Tidwell J."/>
            <person name="Bellgard S.E."/>
            <person name="Bellgard M.I."/>
        </authorList>
    </citation>
    <scope>NUCLEOTIDE SEQUENCE</scope>
    <source>
        <tissue evidence="2">Shoot tissue taken approximately 20 cm above the soil surface</tissue>
    </source>
</reference>